<keyword evidence="10 14" id="KW-1133">Transmembrane helix</keyword>
<dbReference type="SUPFAM" id="SSF53756">
    <property type="entry name" value="UDP-Glycosyltransferase/glycogen phosphorylase"/>
    <property type="match status" value="1"/>
</dbReference>
<dbReference type="GO" id="GO:0004377">
    <property type="term" value="F:GDP-Man:Man(3)GlcNAc(2)-PP-Dol alpha-1,2-mannosyltransferase activity"/>
    <property type="evidence" value="ECO:0007669"/>
    <property type="project" value="UniProtKB-UniRule"/>
</dbReference>
<evidence type="ECO:0000313" key="21">
    <source>
        <dbReference type="WormBase" id="Bm1776b"/>
    </source>
</evidence>
<evidence type="ECO:0000256" key="11">
    <source>
        <dbReference type="ARBA" id="ARBA00023136"/>
    </source>
</evidence>
<evidence type="ECO:0000256" key="9">
    <source>
        <dbReference type="ARBA" id="ARBA00022824"/>
    </source>
</evidence>
<feature type="transmembrane region" description="Helical" evidence="14">
    <location>
        <begin position="112"/>
        <end position="133"/>
    </location>
</feature>
<keyword evidence="19" id="KW-1185">Reference proteome</keyword>
<dbReference type="PANTHER" id="PTHR45919">
    <property type="entry name" value="GDP-MAN:MAN(3)GLCNAC(2)-PP-DOL ALPHA-1,2-MANNOSYLTRANSFERASE"/>
    <property type="match status" value="1"/>
</dbReference>
<dbReference type="WBParaSite" id="Bm1776b.1">
    <property type="protein sequence ID" value="Bm1776b.1"/>
    <property type="gene ID" value="WBGene00222037"/>
</dbReference>
<name>A0A0J9Y410_BRUMA</name>
<gene>
    <name evidence="21" type="primary">bma-algn-11</name>
    <name evidence="18 20" type="synonym">Bma-algn-11</name>
    <name evidence="17 21" type="ORF">Bm1776</name>
    <name evidence="18" type="ORF">BM_BM1776</name>
    <name evidence="17" type="ORF">BM_Bm1776</name>
</gene>
<reference evidence="17 19" key="1">
    <citation type="journal article" date="2007" name="Science">
        <title>Draft genome of the filarial nematode parasite Brugia malayi.</title>
        <authorList>
            <person name="Ghedin E."/>
            <person name="Wang S."/>
            <person name="Spiro D."/>
            <person name="Caler E."/>
            <person name="Zhao Q."/>
            <person name="Crabtree J."/>
            <person name="Allen J.E."/>
            <person name="Delcher A.L."/>
            <person name="Guiliano D.B."/>
            <person name="Miranda-Saavedra D."/>
            <person name="Angiuoli S.V."/>
            <person name="Creasy T."/>
            <person name="Amedeo P."/>
            <person name="Haas B."/>
            <person name="El-Sayed N.M."/>
            <person name="Wortman J.R."/>
            <person name="Feldblyum T."/>
            <person name="Tallon L."/>
            <person name="Schatz M."/>
            <person name="Shumway M."/>
            <person name="Koo H."/>
            <person name="Salzberg S.L."/>
            <person name="Schobel S."/>
            <person name="Pertea M."/>
            <person name="Pop M."/>
            <person name="White O."/>
            <person name="Barton G.J."/>
            <person name="Carlow C.K."/>
            <person name="Crawford M.J."/>
            <person name="Daub J."/>
            <person name="Dimmic M.W."/>
            <person name="Estes C.F."/>
            <person name="Foster J.M."/>
            <person name="Ganatra M."/>
            <person name="Gregory W.F."/>
            <person name="Johnson N.M."/>
            <person name="Jin J."/>
            <person name="Komuniecki R."/>
            <person name="Korf I."/>
            <person name="Kumar S."/>
            <person name="Laney S."/>
            <person name="Li B.W."/>
            <person name="Li W."/>
            <person name="Lindblom T.H."/>
            <person name="Lustigman S."/>
            <person name="Ma D."/>
            <person name="Maina C.V."/>
            <person name="Martin D.M."/>
            <person name="McCarter J.P."/>
            <person name="McReynolds L."/>
            <person name="Mitreva M."/>
            <person name="Nutman T.B."/>
            <person name="Parkinson J."/>
            <person name="Peregrin-Alvarez J.M."/>
            <person name="Poole C."/>
            <person name="Ren Q."/>
            <person name="Saunders L."/>
            <person name="Sluder A.E."/>
            <person name="Smith K."/>
            <person name="Stanke M."/>
            <person name="Unnasch T.R."/>
            <person name="Ware J."/>
            <person name="Wei A.D."/>
            <person name="Weil G."/>
            <person name="Williams D.J."/>
            <person name="Zhang Y."/>
            <person name="Williams S.A."/>
            <person name="Fraser-Liggett C."/>
            <person name="Slatko B."/>
            <person name="Blaxter M.L."/>
            <person name="Scott A.L."/>
        </authorList>
    </citation>
    <scope>NUCLEOTIDE SEQUENCE</scope>
    <source>
        <strain evidence="17 19">FR3</strain>
    </source>
</reference>
<dbReference type="EMBL" id="CAAKNF010000192">
    <property type="protein sequence ID" value="VIO90106.1"/>
    <property type="molecule type" value="Genomic_DNA"/>
</dbReference>
<dbReference type="EMBL" id="LN857022">
    <property type="protein sequence ID" value="CDQ01368.1"/>
    <property type="molecule type" value="Genomic_DNA"/>
</dbReference>
<evidence type="ECO:0000256" key="5">
    <source>
        <dbReference type="ARBA" id="ARBA00022018"/>
    </source>
</evidence>
<dbReference type="EC" id="2.4.1.131" evidence="4 14"/>
<evidence type="ECO:0000259" key="15">
    <source>
        <dbReference type="Pfam" id="PF00534"/>
    </source>
</evidence>
<dbReference type="InterPro" id="IPR038013">
    <property type="entry name" value="ALG11"/>
</dbReference>
<comment type="similarity">
    <text evidence="3 14">Belongs to the glycosyltransferase group 1 family. Glycosyltransferase 4 subfamily.</text>
</comment>
<evidence type="ECO:0000256" key="1">
    <source>
        <dbReference type="ARBA" id="ARBA00004389"/>
    </source>
</evidence>
<evidence type="ECO:0000313" key="19">
    <source>
        <dbReference type="Proteomes" id="UP000006672"/>
    </source>
</evidence>
<keyword evidence="11 14" id="KW-0472">Membrane</keyword>
<reference evidence="18" key="3">
    <citation type="submission" date="2019-04" db="EMBL/GenBank/DDBJ databases">
        <authorList>
            <person name="Howe K."/>
            <person name="Paulini M."/>
            <person name="Williams G."/>
        </authorList>
    </citation>
    <scope>NUCLEOTIDE SEQUENCE [LARGE SCALE GENOMIC DNA]</scope>
    <source>
        <strain evidence="18">FR3</strain>
    </source>
</reference>
<dbReference type="Pfam" id="PF00534">
    <property type="entry name" value="Glycos_transf_1"/>
    <property type="match status" value="1"/>
</dbReference>
<keyword evidence="9 14" id="KW-0256">Endoplasmic reticulum</keyword>
<evidence type="ECO:0000313" key="18">
    <source>
        <dbReference type="EMBL" id="VIO90106.1"/>
    </source>
</evidence>
<feature type="transmembrane region" description="Helical" evidence="14">
    <location>
        <begin position="203"/>
        <end position="223"/>
    </location>
</feature>
<dbReference type="InterPro" id="IPR001296">
    <property type="entry name" value="Glyco_trans_1"/>
</dbReference>
<dbReference type="UniPathway" id="UPA00378"/>
<dbReference type="InterPro" id="IPR031814">
    <property type="entry name" value="ALG11_N"/>
</dbReference>
<feature type="domain" description="Glycosyl transferase family 1" evidence="15">
    <location>
        <begin position="262"/>
        <end position="396"/>
    </location>
</feature>
<dbReference type="OMA" id="ARLYGWV"/>
<dbReference type="PANTHER" id="PTHR45919:SF1">
    <property type="entry name" value="GDP-MAN:MAN(3)GLCNAC(2)-PP-DOL ALPHA-1,2-MANNOSYLTRANSFERASE"/>
    <property type="match status" value="1"/>
</dbReference>
<dbReference type="GO" id="GO:0005789">
    <property type="term" value="C:endoplasmic reticulum membrane"/>
    <property type="evidence" value="ECO:0007669"/>
    <property type="project" value="UniProtKB-SubCell"/>
</dbReference>
<evidence type="ECO:0000256" key="8">
    <source>
        <dbReference type="ARBA" id="ARBA00022692"/>
    </source>
</evidence>
<dbReference type="STRING" id="6279.A0A0J9Y410"/>
<keyword evidence="8 14" id="KW-0812">Transmembrane</keyword>
<sequence length="471" mass="53877">MDSTVLFLSILPLITLLLMIWFRIRKHRNVIAFFHPYCNAGGGGERVLWCAINAMQKKFGKKYRYVVYTGDVDVTPQKILQKAKDCFDIEVIDNNLQFIYLRTRPWLESSNYPYLTLLLQNLAGLLVGVEALFRYNPHVFIDTMGYPFTLPLFRWFAGCNVACYVHYPVISREMIKLVESSEPSYNNAQWIAKNRFFTYCKLVYYRIFAIFYSLSGICSKVIMVNGTWTRDHIVALWGVDDRTYLVYPPCNVDNLLRINSKAEKLLREERRVQMLSIGQIRPEKDHRLQICFLAELKKRLLKENLNYKIRLVICGGCRDMGDVQRAKDLQLYGENMGLSNDDLEWALNAPVDKVEALLEESLIGIHTMQNEHFGISVVEGIAAGQIMIAHNSGGPKLDILNADAVGSKTLIGLLAASVHDFVDCALEIIQMSPEERSSIRDAARLSVNRFTETNFEKGWNSVVEKLLPAYG</sequence>
<feature type="transmembrane region" description="Helical" evidence="14">
    <location>
        <begin position="153"/>
        <end position="170"/>
    </location>
</feature>
<dbReference type="FunCoup" id="A0A0J9Y410">
    <property type="interactions" value="2128"/>
</dbReference>
<dbReference type="Gene3D" id="3.40.50.2000">
    <property type="entry name" value="Glycogen Phosphorylase B"/>
    <property type="match status" value="1"/>
</dbReference>
<dbReference type="GeneID" id="6099482"/>
<evidence type="ECO:0000256" key="14">
    <source>
        <dbReference type="RuleBase" id="RU367051"/>
    </source>
</evidence>
<dbReference type="Pfam" id="PF15924">
    <property type="entry name" value="ALG11_N"/>
    <property type="match status" value="1"/>
</dbReference>
<reference evidence="20" key="4">
    <citation type="submission" date="2019-12" db="UniProtKB">
        <authorList>
            <consortium name="WormBaseParasite"/>
        </authorList>
    </citation>
    <scope>IDENTIFICATION</scope>
</reference>
<evidence type="ECO:0000256" key="2">
    <source>
        <dbReference type="ARBA" id="ARBA00004922"/>
    </source>
</evidence>
<dbReference type="RefSeq" id="XP_001896035.2">
    <property type="nucleotide sequence ID" value="XM_001896000.2"/>
</dbReference>
<dbReference type="GO" id="GO:0006487">
    <property type="term" value="P:protein N-linked glycosylation"/>
    <property type="evidence" value="ECO:0007669"/>
    <property type="project" value="TreeGrafter"/>
</dbReference>
<dbReference type="Proteomes" id="UP000006672">
    <property type="component" value="Unassembled WGS sequence"/>
</dbReference>
<keyword evidence="6 14" id="KW-0328">Glycosyltransferase</keyword>
<evidence type="ECO:0000256" key="12">
    <source>
        <dbReference type="ARBA" id="ARBA00045065"/>
    </source>
</evidence>
<proteinExistence type="inferred from homology"/>
<reference evidence="17" key="2">
    <citation type="submission" date="2012-12" db="EMBL/GenBank/DDBJ databases">
        <authorList>
            <person name="Gao Y.W."/>
            <person name="Fan S.T."/>
            <person name="Sun H.T."/>
            <person name="Wang Z."/>
            <person name="Gao X.L."/>
            <person name="Li Y.G."/>
            <person name="Wang T.C."/>
            <person name="Zhang K."/>
            <person name="Xu W.W."/>
            <person name="Yu Z.J."/>
            <person name="Xia X.Z."/>
        </authorList>
    </citation>
    <scope>NUCLEOTIDE SEQUENCE</scope>
    <source>
        <strain evidence="17">FR3</strain>
    </source>
</reference>
<evidence type="ECO:0000256" key="3">
    <source>
        <dbReference type="ARBA" id="ARBA00009481"/>
    </source>
</evidence>
<accession>A0A0J9Y410</accession>
<evidence type="ECO:0000256" key="6">
    <source>
        <dbReference type="ARBA" id="ARBA00022676"/>
    </source>
</evidence>
<evidence type="ECO:0000256" key="7">
    <source>
        <dbReference type="ARBA" id="ARBA00022679"/>
    </source>
</evidence>
<evidence type="ECO:0000259" key="16">
    <source>
        <dbReference type="Pfam" id="PF15924"/>
    </source>
</evidence>
<evidence type="ECO:0000256" key="13">
    <source>
        <dbReference type="ARBA" id="ARBA00045128"/>
    </source>
</evidence>
<dbReference type="WormBase" id="Bm1776b">
    <property type="protein sequence ID" value="BM22857"/>
    <property type="gene ID" value="WBGene00222037"/>
    <property type="gene designation" value="Bma-algn-11"/>
</dbReference>
<evidence type="ECO:0000313" key="20">
    <source>
        <dbReference type="WBParaSite" id="Bm1776b.1"/>
    </source>
</evidence>
<dbReference type="AlphaFoldDB" id="A0A0J9Y410"/>
<dbReference type="OrthoDB" id="2276068at2759"/>
<evidence type="ECO:0000313" key="17">
    <source>
        <dbReference type="EMBL" id="CDQ01368.1"/>
    </source>
</evidence>
<comment type="function">
    <text evidence="13">GDP-Man:Man(3)GlcNAc(2)-PP-Dol alpha-1,2-mannosyltransferase that operates in the biosynthetic pathway of dolichol-linked oligosaccharides, the glycan precursors employed in protein asparagine (N)-glycosylation. The assembly of dolichol-linked oligosaccharides begins on the cytosolic side of the endoplasmic reticulum membrane and finishes in its lumen. The sequential addition of sugars to dolichol pyrophosphate produces dolichol-linked oligosaccharides containing fourteen sugars, including two GlcNAcs, nine mannoses and three glucoses. Once assembled, the oligosaccharide is transferred from the lipid to nascent proteins by oligosaccharyltransferases. Catalyzes, on the cytoplasmic face of the endoplasmic reticulum, the addition of the fourth and fifth mannose residues to the dolichol-linked oligosaccharide chain, to produce Man(5)GlcNAc(2)-PP-dolichol core oligosaccharide. Man(5)GlcNAc(2)-PP-dolichol is a substrate for ALG3, the following enzyme in the biosynthetic pathway.</text>
</comment>
<comment type="catalytic activity">
    <reaction evidence="12 14">
        <text>an alpha-D-Man-(1-&gt;3)-[alpha-D-Man-(1-&gt;6)]-beta-D-Man-(1-&gt;4)-beta-D-GlcNAc-(1-&gt;4)-alpha-D-GlcNAc-diphospho-di-trans,poly-cis-dolichol + 2 GDP-alpha-D-mannose = an alpha-D-Man-(1-&gt;2)-alpha-D-Man-(1-&gt;2)-alpha-D-Man-(1-&gt;3)-[alpha-D-Man-(1-&gt;6)]-beta-D-Man-(1-&gt;4)-beta-D-GlcNAc-(1-&gt;4)-alpha-D-GlcNAc-diphospho-di-trans,poly-cis-dolichol + 2 GDP + 2 H(+)</text>
        <dbReference type="Rhea" id="RHEA:29523"/>
        <dbReference type="Rhea" id="RHEA-COMP:19515"/>
        <dbReference type="Rhea" id="RHEA-COMP:19516"/>
        <dbReference type="ChEBI" id="CHEBI:15378"/>
        <dbReference type="ChEBI" id="CHEBI:57527"/>
        <dbReference type="ChEBI" id="CHEBI:58189"/>
        <dbReference type="ChEBI" id="CHEBI:132511"/>
        <dbReference type="ChEBI" id="CHEBI:132515"/>
        <dbReference type="EC" id="2.4.1.131"/>
    </reaction>
    <physiologicalReaction direction="left-to-right" evidence="12 14">
        <dbReference type="Rhea" id="RHEA:29524"/>
    </physiologicalReaction>
</comment>
<dbReference type="CDD" id="cd03806">
    <property type="entry name" value="GT4_ALG11-like"/>
    <property type="match status" value="1"/>
</dbReference>
<keyword evidence="7 14" id="KW-0808">Transferase</keyword>
<accession>A0A4E9F0J5</accession>
<feature type="transmembrane region" description="Helical" evidence="14">
    <location>
        <begin position="6"/>
        <end position="24"/>
    </location>
</feature>
<evidence type="ECO:0000256" key="10">
    <source>
        <dbReference type="ARBA" id="ARBA00022989"/>
    </source>
</evidence>
<protein>
    <recommendedName>
        <fullName evidence="5 14">GDP-Man:Man(3)GlcNAc(2)-PP-Dol alpha-1,2-mannosyltransferase</fullName>
        <ecNumber evidence="4 14">2.4.1.131</ecNumber>
    </recommendedName>
</protein>
<comment type="subcellular location">
    <subcellularLocation>
        <location evidence="1">Endoplasmic reticulum membrane</location>
        <topology evidence="1">Single-pass membrane protein</topology>
    </subcellularLocation>
</comment>
<feature type="domain" description="ALG11 mannosyltransferase N-terminal" evidence="16">
    <location>
        <begin position="29"/>
        <end position="237"/>
    </location>
</feature>
<evidence type="ECO:0000256" key="4">
    <source>
        <dbReference type="ARBA" id="ARBA00012645"/>
    </source>
</evidence>
<organism evidence="17">
    <name type="scientific">Brugia malayi</name>
    <name type="common">Filarial nematode worm</name>
    <dbReference type="NCBI Taxonomy" id="6279"/>
    <lineage>
        <taxon>Eukaryota</taxon>
        <taxon>Metazoa</taxon>
        <taxon>Ecdysozoa</taxon>
        <taxon>Nematoda</taxon>
        <taxon>Chromadorea</taxon>
        <taxon>Rhabditida</taxon>
        <taxon>Spirurina</taxon>
        <taxon>Spiruromorpha</taxon>
        <taxon>Filarioidea</taxon>
        <taxon>Onchocercidae</taxon>
        <taxon>Brugia</taxon>
    </lineage>
</organism>
<comment type="pathway">
    <text evidence="2 14">Protein modification; protein glycosylation.</text>
</comment>